<dbReference type="EMBL" id="KI912109">
    <property type="protein sequence ID" value="ETS87678.1"/>
    <property type="molecule type" value="Genomic_DNA"/>
</dbReference>
<dbReference type="InterPro" id="IPR036236">
    <property type="entry name" value="Znf_C2H2_sf"/>
</dbReference>
<feature type="domain" description="C2H2-type" evidence="10">
    <location>
        <begin position="513"/>
        <end position="540"/>
    </location>
</feature>
<dbReference type="InterPro" id="IPR051061">
    <property type="entry name" value="Zinc_finger_trans_reg"/>
</dbReference>
<evidence type="ECO:0000256" key="1">
    <source>
        <dbReference type="ARBA" id="ARBA00004123"/>
    </source>
</evidence>
<dbReference type="FunFam" id="3.30.160.60:FF:002343">
    <property type="entry name" value="Zinc finger protein 33A"/>
    <property type="match status" value="1"/>
</dbReference>
<evidence type="ECO:0000256" key="3">
    <source>
        <dbReference type="ARBA" id="ARBA00022737"/>
    </source>
</evidence>
<evidence type="ECO:0000256" key="8">
    <source>
        <dbReference type="ARBA" id="ARBA00023242"/>
    </source>
</evidence>
<evidence type="ECO:0000256" key="5">
    <source>
        <dbReference type="ARBA" id="ARBA00022833"/>
    </source>
</evidence>
<dbReference type="PROSITE" id="PS50157">
    <property type="entry name" value="ZINC_FINGER_C2H2_2"/>
    <property type="match status" value="5"/>
</dbReference>
<dbReference type="SMART" id="SM00355">
    <property type="entry name" value="ZnF_C2H2"/>
    <property type="match status" value="6"/>
</dbReference>
<sequence length="579" mass="64326">MDDHDHFTDLSHTLPLLAASDLPGEVFHRPMHLFHNHESSCTDFVFDGHEPSAWNLPLQLNTPAAPTIAPLTLGVPHTSHDDHCMDACPGSYDSEGLPRGAYPPPTANRPSVCPGTYPTTEMQSVQPTQDYQQPPAYYPLMMGARNYNYGSTGIRSVPEAHNNNGHQFSNSPMNGPVVDTTVQCSNLNDCVSQGCGSGSCSELCCTDPGCQNTVCHGEDCANQGDQCHDNQCFTSTAPTEDLYSFNHFNHDEWNLDGDPGHGLLHHDPNCNHTHTEHAAAITLEHLKNPVAVPQYSRGYSVASAFNDGDVDMTAADTPALTADTVNASPMSHRPSLSLPDAAHQAPGKDLTCQWLVGDVHNKHVCGQVFSSTEELHAHLGTDHVGNMNSKTRYLCCWAGCSRKDDQVFASRNKLRRHISTHTAFKPFKCEVCQESFSAQQALDQHVRIHTGERPYQCDFEGCEKSFKQKSALTMHKRTHTGEKPLRCDVCGKKFGESSNLSKHRKLHDRQYIFKCSTCPRAFVRLDQLRRHEKRHERDQKKSVEAHQPIDFSTLEYDRKAEALQVAESEFADMLQSLES</sequence>
<feature type="domain" description="C2H2-type" evidence="10">
    <location>
        <begin position="485"/>
        <end position="512"/>
    </location>
</feature>
<gene>
    <name evidence="11" type="ORF">PFICI_01506</name>
</gene>
<dbReference type="AlphaFoldDB" id="W3XNP5"/>
<feature type="domain" description="C2H2-type" evidence="10">
    <location>
        <begin position="455"/>
        <end position="484"/>
    </location>
</feature>
<evidence type="ECO:0000313" key="11">
    <source>
        <dbReference type="EMBL" id="ETS87678.1"/>
    </source>
</evidence>
<feature type="domain" description="C2H2-type" evidence="10">
    <location>
        <begin position="427"/>
        <end position="454"/>
    </location>
</feature>
<dbReference type="RefSeq" id="XP_007828278.1">
    <property type="nucleotide sequence ID" value="XM_007830087.1"/>
</dbReference>
<dbReference type="PANTHER" id="PTHR46179:SF13">
    <property type="entry name" value="C2H2-TYPE DOMAIN-CONTAINING PROTEIN"/>
    <property type="match status" value="1"/>
</dbReference>
<dbReference type="PROSITE" id="PS00028">
    <property type="entry name" value="ZINC_FINGER_C2H2_1"/>
    <property type="match status" value="4"/>
</dbReference>
<evidence type="ECO:0000313" key="12">
    <source>
        <dbReference type="Proteomes" id="UP000030651"/>
    </source>
</evidence>
<keyword evidence="8" id="KW-0539">Nucleus</keyword>
<dbReference type="PANTHER" id="PTHR46179">
    <property type="entry name" value="ZINC FINGER PROTEIN"/>
    <property type="match status" value="1"/>
</dbReference>
<dbReference type="FunFam" id="3.30.160.60:FF:000557">
    <property type="entry name" value="zinc finger and SCAN domain-containing protein 29"/>
    <property type="match status" value="1"/>
</dbReference>
<keyword evidence="6" id="KW-0805">Transcription regulation</keyword>
<evidence type="ECO:0000256" key="7">
    <source>
        <dbReference type="ARBA" id="ARBA00023163"/>
    </source>
</evidence>
<keyword evidence="5" id="KW-0862">Zinc</keyword>
<comment type="subcellular location">
    <subcellularLocation>
        <location evidence="1">Nucleus</location>
    </subcellularLocation>
</comment>
<dbReference type="GO" id="GO:0005634">
    <property type="term" value="C:nucleus"/>
    <property type="evidence" value="ECO:0007669"/>
    <property type="project" value="UniProtKB-SubCell"/>
</dbReference>
<dbReference type="SUPFAM" id="SSF57667">
    <property type="entry name" value="beta-beta-alpha zinc fingers"/>
    <property type="match status" value="3"/>
</dbReference>
<dbReference type="HOGENOM" id="CLU_470995_0_0_1"/>
<accession>W3XNP5</accession>
<evidence type="ECO:0000256" key="6">
    <source>
        <dbReference type="ARBA" id="ARBA00023015"/>
    </source>
</evidence>
<keyword evidence="12" id="KW-1185">Reference proteome</keyword>
<dbReference type="KEGG" id="pfy:PFICI_01506"/>
<dbReference type="OrthoDB" id="3437960at2759"/>
<feature type="domain" description="C2H2-type" evidence="10">
    <location>
        <begin position="398"/>
        <end position="426"/>
    </location>
</feature>
<evidence type="ECO:0000256" key="2">
    <source>
        <dbReference type="ARBA" id="ARBA00022723"/>
    </source>
</evidence>
<dbReference type="STRING" id="1229662.W3XNP5"/>
<organism evidence="11 12">
    <name type="scientific">Pestalotiopsis fici (strain W106-1 / CGMCC3.15140)</name>
    <dbReference type="NCBI Taxonomy" id="1229662"/>
    <lineage>
        <taxon>Eukaryota</taxon>
        <taxon>Fungi</taxon>
        <taxon>Dikarya</taxon>
        <taxon>Ascomycota</taxon>
        <taxon>Pezizomycotina</taxon>
        <taxon>Sordariomycetes</taxon>
        <taxon>Xylariomycetidae</taxon>
        <taxon>Amphisphaeriales</taxon>
        <taxon>Sporocadaceae</taxon>
        <taxon>Pestalotiopsis</taxon>
    </lineage>
</organism>
<dbReference type="InParanoid" id="W3XNP5"/>
<dbReference type="Pfam" id="PF00096">
    <property type="entry name" value="zf-C2H2"/>
    <property type="match status" value="4"/>
</dbReference>
<dbReference type="Proteomes" id="UP000030651">
    <property type="component" value="Unassembled WGS sequence"/>
</dbReference>
<proteinExistence type="predicted"/>
<dbReference type="GO" id="GO:0008270">
    <property type="term" value="F:zinc ion binding"/>
    <property type="evidence" value="ECO:0007669"/>
    <property type="project" value="UniProtKB-KW"/>
</dbReference>
<dbReference type="InterPro" id="IPR013087">
    <property type="entry name" value="Znf_C2H2_type"/>
</dbReference>
<dbReference type="Gene3D" id="3.30.160.60">
    <property type="entry name" value="Classic Zinc Finger"/>
    <property type="match status" value="5"/>
</dbReference>
<dbReference type="eggNOG" id="KOG1721">
    <property type="taxonomic scope" value="Eukaryota"/>
</dbReference>
<keyword evidence="2" id="KW-0479">Metal-binding</keyword>
<dbReference type="FunFam" id="3.30.160.60:FF:000125">
    <property type="entry name" value="Putative zinc finger protein 143"/>
    <property type="match status" value="1"/>
</dbReference>
<keyword evidence="3" id="KW-0677">Repeat</keyword>
<dbReference type="GO" id="GO:0000978">
    <property type="term" value="F:RNA polymerase II cis-regulatory region sequence-specific DNA binding"/>
    <property type="evidence" value="ECO:0007669"/>
    <property type="project" value="UniProtKB-ARBA"/>
</dbReference>
<evidence type="ECO:0000256" key="4">
    <source>
        <dbReference type="ARBA" id="ARBA00022771"/>
    </source>
</evidence>
<dbReference type="GeneID" id="19266519"/>
<evidence type="ECO:0000256" key="9">
    <source>
        <dbReference type="PROSITE-ProRule" id="PRU00042"/>
    </source>
</evidence>
<keyword evidence="7" id="KW-0804">Transcription</keyword>
<name>W3XNP5_PESFW</name>
<protein>
    <recommendedName>
        <fullName evidence="10">C2H2-type domain-containing protein</fullName>
    </recommendedName>
</protein>
<evidence type="ECO:0000259" key="10">
    <source>
        <dbReference type="PROSITE" id="PS50157"/>
    </source>
</evidence>
<dbReference type="GO" id="GO:0000981">
    <property type="term" value="F:DNA-binding transcription factor activity, RNA polymerase II-specific"/>
    <property type="evidence" value="ECO:0007669"/>
    <property type="project" value="UniProtKB-ARBA"/>
</dbReference>
<reference evidence="12" key="1">
    <citation type="journal article" date="2015" name="BMC Genomics">
        <title>Genomic and transcriptomic analysis of the endophytic fungus Pestalotiopsis fici reveals its lifestyle and high potential for synthesis of natural products.</title>
        <authorList>
            <person name="Wang X."/>
            <person name="Zhang X."/>
            <person name="Liu L."/>
            <person name="Xiang M."/>
            <person name="Wang W."/>
            <person name="Sun X."/>
            <person name="Che Y."/>
            <person name="Guo L."/>
            <person name="Liu G."/>
            <person name="Guo L."/>
            <person name="Wang C."/>
            <person name="Yin W.B."/>
            <person name="Stadler M."/>
            <person name="Zhang X."/>
            <person name="Liu X."/>
        </authorList>
    </citation>
    <scope>NUCLEOTIDE SEQUENCE [LARGE SCALE GENOMIC DNA]</scope>
    <source>
        <strain evidence="12">W106-1 / CGMCC3.15140</strain>
    </source>
</reference>
<keyword evidence="4 9" id="KW-0863">Zinc-finger</keyword>